<reference evidence="1" key="1">
    <citation type="submission" date="2018-06" db="EMBL/GenBank/DDBJ databases">
        <authorList>
            <person name="Zhirakovskaya E."/>
        </authorList>
    </citation>
    <scope>NUCLEOTIDE SEQUENCE</scope>
</reference>
<protein>
    <submittedName>
        <fullName evidence="1">Uncharacterized protein</fullName>
    </submittedName>
</protein>
<sequence length="230" mass="24640">MFGTLKKFHNLSLVIGLATLAALTAPSAAKAQAIACPLEQIRLEVTTPLPSGWWNTPQVNVLQNTRVISLGGKKTLQCDYGSAGRIMLLAPVGRTCTAVSGGFNCLAAAVALPRTFSSEAVSLRQTYLADFDRNSSSNNAADIWFQAETSDLLYLVPRNGAQIGVGNRRNRGFAGCSAARFTSSRVSLSDVPVGSYICMRTNEGRVSQFRMNNISGGSPKVLQLGYTTWE</sequence>
<organism evidence="1">
    <name type="scientific">hydrothermal vent metagenome</name>
    <dbReference type="NCBI Taxonomy" id="652676"/>
    <lineage>
        <taxon>unclassified sequences</taxon>
        <taxon>metagenomes</taxon>
        <taxon>ecological metagenomes</taxon>
    </lineage>
</organism>
<evidence type="ECO:0000313" key="1">
    <source>
        <dbReference type="EMBL" id="VAW04047.1"/>
    </source>
</evidence>
<proteinExistence type="predicted"/>
<gene>
    <name evidence="1" type="ORF">MNBD_ALPHA07-1561</name>
</gene>
<dbReference type="EMBL" id="UOEG01000267">
    <property type="protein sequence ID" value="VAW04047.1"/>
    <property type="molecule type" value="Genomic_DNA"/>
</dbReference>
<accession>A0A3B0SSJ9</accession>
<dbReference type="AlphaFoldDB" id="A0A3B0SSJ9"/>
<name>A0A3B0SSJ9_9ZZZZ</name>